<keyword evidence="5" id="KW-1185">Reference proteome</keyword>
<dbReference type="PIRSF" id="PIRSF018266">
    <property type="entry name" value="FecR"/>
    <property type="match status" value="1"/>
</dbReference>
<gene>
    <name evidence="4" type="ORF">RT717_08530</name>
</gene>
<evidence type="ECO:0000313" key="4">
    <source>
        <dbReference type="EMBL" id="WOK08681.1"/>
    </source>
</evidence>
<dbReference type="Gene3D" id="3.55.50.30">
    <property type="match status" value="1"/>
</dbReference>
<evidence type="ECO:0000259" key="2">
    <source>
        <dbReference type="Pfam" id="PF04773"/>
    </source>
</evidence>
<dbReference type="PANTHER" id="PTHR30273">
    <property type="entry name" value="PERIPLASMIC SIGNAL SENSOR AND SIGMA FACTOR ACTIVATOR FECR-RELATED"/>
    <property type="match status" value="1"/>
</dbReference>
<sequence>MIELLAKYLSGNASLEEQQQVEEWRNENQEEFLSFSEAWSATDVKSFDVEKARDSVMGRISTQKNFTKPSEPRGGFSVKLWAVAASVIVLLGIGYFLFIGGGTSSSDEITVDGWVVVETDAGETRDVELSDGSVVSMSDMSRLSYPTQFAEERRVVFNGKAFFDITPDPDRAFKVETVEAMVTVVGTSFQVKTESEAKYSEVIVETGVVSLTKKPQPNVAERPIKVELFPGETGVVRREGQGVSKSKNMNQNYLAWKTNKMVFKQTSMKEVVSTLNEVYKADIKLANKDIGDCRLTATFDGKPINEVMEVISQTFSFEVTGSKNKYEISGKACR</sequence>
<dbReference type="Gene3D" id="2.60.120.1440">
    <property type="match status" value="1"/>
</dbReference>
<accession>A0ABZ0IVN8</accession>
<feature type="domain" description="Protein FecR C-terminal" evidence="3">
    <location>
        <begin position="260"/>
        <end position="323"/>
    </location>
</feature>
<dbReference type="InterPro" id="IPR032508">
    <property type="entry name" value="FecR_C"/>
</dbReference>
<dbReference type="Pfam" id="PF04773">
    <property type="entry name" value="FecR"/>
    <property type="match status" value="1"/>
</dbReference>
<feature type="transmembrane region" description="Helical" evidence="1">
    <location>
        <begin position="78"/>
        <end position="98"/>
    </location>
</feature>
<protein>
    <submittedName>
        <fullName evidence="4">FecR domain-containing protein</fullName>
    </submittedName>
</protein>
<keyword evidence="1" id="KW-0472">Membrane</keyword>
<name>A0ABZ0IVN8_9BACT</name>
<dbReference type="PANTHER" id="PTHR30273:SF2">
    <property type="entry name" value="PROTEIN FECR"/>
    <property type="match status" value="1"/>
</dbReference>
<reference evidence="4 5" key="1">
    <citation type="journal article" date="2023" name="Microbiol. Resour. Announc.">
        <title>Complete Genome Sequence of Imperialibacter roseus strain P4T.</title>
        <authorList>
            <person name="Tizabi D.R."/>
            <person name="Bachvaroff T."/>
            <person name="Hill R.T."/>
        </authorList>
    </citation>
    <scope>NUCLEOTIDE SEQUENCE [LARGE SCALE GENOMIC DNA]</scope>
    <source>
        <strain evidence="4 5">P4T</strain>
    </source>
</reference>
<dbReference type="InterPro" id="IPR012373">
    <property type="entry name" value="Ferrdict_sens_TM"/>
</dbReference>
<evidence type="ECO:0000259" key="3">
    <source>
        <dbReference type="Pfam" id="PF16344"/>
    </source>
</evidence>
<dbReference type="InterPro" id="IPR006860">
    <property type="entry name" value="FecR"/>
</dbReference>
<dbReference type="Proteomes" id="UP001302349">
    <property type="component" value="Chromosome"/>
</dbReference>
<keyword evidence="1" id="KW-0812">Transmembrane</keyword>
<evidence type="ECO:0000256" key="1">
    <source>
        <dbReference type="SAM" id="Phobius"/>
    </source>
</evidence>
<proteinExistence type="predicted"/>
<dbReference type="Pfam" id="PF16344">
    <property type="entry name" value="FecR_C"/>
    <property type="match status" value="1"/>
</dbReference>
<evidence type="ECO:0000313" key="5">
    <source>
        <dbReference type="Proteomes" id="UP001302349"/>
    </source>
</evidence>
<organism evidence="4 5">
    <name type="scientific">Imperialibacter roseus</name>
    <dbReference type="NCBI Taxonomy" id="1324217"/>
    <lineage>
        <taxon>Bacteria</taxon>
        <taxon>Pseudomonadati</taxon>
        <taxon>Bacteroidota</taxon>
        <taxon>Cytophagia</taxon>
        <taxon>Cytophagales</taxon>
        <taxon>Flammeovirgaceae</taxon>
        <taxon>Imperialibacter</taxon>
    </lineage>
</organism>
<keyword evidence="1" id="KW-1133">Transmembrane helix</keyword>
<dbReference type="EMBL" id="CP136051">
    <property type="protein sequence ID" value="WOK08681.1"/>
    <property type="molecule type" value="Genomic_DNA"/>
</dbReference>
<dbReference type="RefSeq" id="WP_317491316.1">
    <property type="nucleotide sequence ID" value="NZ_CP136051.1"/>
</dbReference>
<feature type="domain" description="FecR protein" evidence="2">
    <location>
        <begin position="116"/>
        <end position="209"/>
    </location>
</feature>